<organism evidence="2 3">
    <name type="scientific">Flagellimonas aquimarina</name>
    <dbReference type="NCBI Taxonomy" id="2201895"/>
    <lineage>
        <taxon>Bacteria</taxon>
        <taxon>Pseudomonadati</taxon>
        <taxon>Bacteroidota</taxon>
        <taxon>Flavobacteriia</taxon>
        <taxon>Flavobacteriales</taxon>
        <taxon>Flavobacteriaceae</taxon>
        <taxon>Flagellimonas</taxon>
    </lineage>
</organism>
<dbReference type="InterPro" id="IPR016181">
    <property type="entry name" value="Acyl_CoA_acyltransferase"/>
</dbReference>
<evidence type="ECO:0000313" key="2">
    <source>
        <dbReference type="EMBL" id="PWL39195.1"/>
    </source>
</evidence>
<dbReference type="AlphaFoldDB" id="A0A316L2L2"/>
<dbReference type="InterPro" id="IPR051531">
    <property type="entry name" value="N-acetyltransferase"/>
</dbReference>
<keyword evidence="2" id="KW-0808">Transferase</keyword>
<dbReference type="EMBL" id="QGEG01000002">
    <property type="protein sequence ID" value="PWL39195.1"/>
    <property type="molecule type" value="Genomic_DNA"/>
</dbReference>
<proteinExistence type="predicted"/>
<evidence type="ECO:0000313" key="3">
    <source>
        <dbReference type="Proteomes" id="UP000245762"/>
    </source>
</evidence>
<dbReference type="Gene3D" id="3.40.630.30">
    <property type="match status" value="1"/>
</dbReference>
<protein>
    <submittedName>
        <fullName evidence="2">RimJ/RimL family protein N-acetyltransferase</fullName>
    </submittedName>
</protein>
<sequence>MIETERLIICEAQIEDSKFFKKLLNSPNWIEFIGDRGVRTDKQAVKYIKSSLIDSYNENGYGLYKMCLKKSSTPIGICGFVKRDYLDNPDIGFAILPEHEGKGYTTEACMATMTYGKSELKLSPILGITTQKNSKSRHLLSKIGLQETGKITPKGGNEELLLFST</sequence>
<feature type="domain" description="N-acetyltransferase" evidence="1">
    <location>
        <begin position="6"/>
        <end position="146"/>
    </location>
</feature>
<keyword evidence="3" id="KW-1185">Reference proteome</keyword>
<dbReference type="Pfam" id="PF13302">
    <property type="entry name" value="Acetyltransf_3"/>
    <property type="match status" value="1"/>
</dbReference>
<dbReference type="PANTHER" id="PTHR43792:SF1">
    <property type="entry name" value="N-ACETYLTRANSFERASE DOMAIN-CONTAINING PROTEIN"/>
    <property type="match status" value="1"/>
</dbReference>
<gene>
    <name evidence="2" type="ORF">DKG77_08765</name>
</gene>
<dbReference type="OrthoDB" id="9798081at2"/>
<dbReference type="PANTHER" id="PTHR43792">
    <property type="entry name" value="GNAT FAMILY, PUTATIVE (AFU_ORTHOLOGUE AFUA_3G00765)-RELATED-RELATED"/>
    <property type="match status" value="1"/>
</dbReference>
<name>A0A316L2L2_9FLAO</name>
<evidence type="ECO:0000259" key="1">
    <source>
        <dbReference type="Pfam" id="PF13302"/>
    </source>
</evidence>
<dbReference type="Proteomes" id="UP000245762">
    <property type="component" value="Unassembled WGS sequence"/>
</dbReference>
<comment type="caution">
    <text evidence="2">The sequence shown here is derived from an EMBL/GenBank/DDBJ whole genome shotgun (WGS) entry which is preliminary data.</text>
</comment>
<dbReference type="GO" id="GO:0016747">
    <property type="term" value="F:acyltransferase activity, transferring groups other than amino-acyl groups"/>
    <property type="evidence" value="ECO:0007669"/>
    <property type="project" value="InterPro"/>
</dbReference>
<dbReference type="SUPFAM" id="SSF55729">
    <property type="entry name" value="Acyl-CoA N-acyltransferases (Nat)"/>
    <property type="match status" value="1"/>
</dbReference>
<dbReference type="InterPro" id="IPR000182">
    <property type="entry name" value="GNAT_dom"/>
</dbReference>
<accession>A0A316L2L2</accession>
<reference evidence="2 3" key="1">
    <citation type="submission" date="2018-05" db="EMBL/GenBank/DDBJ databases">
        <title>Complete genome sequence of Flagellimonas aquimarina ECD12 isolated from seaweed Ecklonia cava.</title>
        <authorList>
            <person name="Choi S."/>
            <person name="Seong C."/>
        </authorList>
    </citation>
    <scope>NUCLEOTIDE SEQUENCE [LARGE SCALE GENOMIC DNA]</scope>
    <source>
        <strain evidence="2 3">ECD12</strain>
    </source>
</reference>